<dbReference type="EMBL" id="ABCS01000026">
    <property type="protein sequence ID" value="EDM78832.1"/>
    <property type="molecule type" value="Genomic_DNA"/>
</dbReference>
<accession>A6G5Q1</accession>
<organism evidence="3 4">
    <name type="scientific">Plesiocystis pacifica SIR-1</name>
    <dbReference type="NCBI Taxonomy" id="391625"/>
    <lineage>
        <taxon>Bacteria</taxon>
        <taxon>Pseudomonadati</taxon>
        <taxon>Myxococcota</taxon>
        <taxon>Polyangia</taxon>
        <taxon>Nannocystales</taxon>
        <taxon>Nannocystaceae</taxon>
        <taxon>Plesiocystis</taxon>
    </lineage>
</organism>
<dbReference type="Proteomes" id="UP000005801">
    <property type="component" value="Unassembled WGS sequence"/>
</dbReference>
<dbReference type="InterPro" id="IPR011990">
    <property type="entry name" value="TPR-like_helical_dom_sf"/>
</dbReference>
<dbReference type="InterPro" id="IPR021109">
    <property type="entry name" value="Peptidase_aspartic_dom_sf"/>
</dbReference>
<gene>
    <name evidence="3" type="ORF">PPSIR1_32577</name>
</gene>
<evidence type="ECO:0000256" key="2">
    <source>
        <dbReference type="SAM" id="SignalP"/>
    </source>
</evidence>
<evidence type="ECO:0000313" key="3">
    <source>
        <dbReference type="EMBL" id="EDM78832.1"/>
    </source>
</evidence>
<sequence>MASRPLLLRHGVSSGRFALSAILASLPVLAASTGCLTIPEDLETPTGTAAAPSSAQELLDRHISASGGAEALGALSQRTVEARVVFKAQEGCEAGAQDCIWEDTEGQFVLYSTADGRMYRRMVVGDNVLERGFDGETGWQLQQEPQLLMLEDPSATPILREDALLHWYFGVAERSDLALELLPTRTIQSEQGVRELDGVRWFAASETSPESEKWFDRSTGLLYEELERDTETGDLVRRVYSDYRDVDGAQVAWQIDQITEVEGLPAQVVELHLQVVHHRDVREDMFAVPELGPTEPAQDVLLANLLAAKSDAEAAPKELEPQVRWARAAFQAAHFGEAAIAAKAALALDAKEIEAQYILARVSLLQGKLKDADTKLRGAVKNGLRTDEAARQLAWIHLRQGQWQKAGADLAAAGFPVIGERYAAFEGKPLQASMKGCVTTLPFVEGVDDVIILEIKADDATLRMLFDTGASDLLMSDQQAHSLVIGTDAMAPLAAGGPNLPQGQLESLGLGDMTVKNVPVTMFPADQLGAVVGMTGVDGVIGIRPFAGRQLTVDREKRELEIVDTGRKCAKQQKANQVGAEVPFYVHETHYIYLRGEMNGAEGVYLLNTGMRGADLTANEGAYAHAGIGAPPMQAGVPTLAGIERFALGEYTRTNLGAAWGFLYQNATSDMFRLDGMLGLEVLGRGRWTLDYSTQTLFIQAPPEPAPAEKTKAEAAPAKKPEAAPAK</sequence>
<evidence type="ECO:0000313" key="4">
    <source>
        <dbReference type="Proteomes" id="UP000005801"/>
    </source>
</evidence>
<feature type="chain" id="PRO_5002697543" description="Peptidase A2 domain-containing protein" evidence="2">
    <location>
        <begin position="31"/>
        <end position="727"/>
    </location>
</feature>
<dbReference type="Pfam" id="PF13650">
    <property type="entry name" value="Asp_protease_2"/>
    <property type="match status" value="1"/>
</dbReference>
<dbReference type="CDD" id="cd05483">
    <property type="entry name" value="retropepsin_like_bacteria"/>
    <property type="match status" value="1"/>
</dbReference>
<keyword evidence="2" id="KW-0732">Signal</keyword>
<evidence type="ECO:0008006" key="5">
    <source>
        <dbReference type="Google" id="ProtNLM"/>
    </source>
</evidence>
<dbReference type="Gene3D" id="2.40.70.10">
    <property type="entry name" value="Acid Proteases"/>
    <property type="match status" value="1"/>
</dbReference>
<dbReference type="SUPFAM" id="SSF48452">
    <property type="entry name" value="TPR-like"/>
    <property type="match status" value="1"/>
</dbReference>
<dbReference type="InterPro" id="IPR034122">
    <property type="entry name" value="Retropepsin-like_bacterial"/>
</dbReference>
<protein>
    <recommendedName>
        <fullName evidence="5">Peptidase A2 domain-containing protein</fullName>
    </recommendedName>
</protein>
<feature type="signal peptide" evidence="2">
    <location>
        <begin position="1"/>
        <end position="30"/>
    </location>
</feature>
<proteinExistence type="predicted"/>
<reference evidence="3 4" key="1">
    <citation type="submission" date="2007-06" db="EMBL/GenBank/DDBJ databases">
        <authorList>
            <person name="Shimkets L."/>
            <person name="Ferriera S."/>
            <person name="Johnson J."/>
            <person name="Kravitz S."/>
            <person name="Beeson K."/>
            <person name="Sutton G."/>
            <person name="Rogers Y.-H."/>
            <person name="Friedman R."/>
            <person name="Frazier M."/>
            <person name="Venter J.C."/>
        </authorList>
    </citation>
    <scope>NUCLEOTIDE SEQUENCE [LARGE SCALE GENOMIC DNA]</scope>
    <source>
        <strain evidence="3 4">SIR-1</strain>
    </source>
</reference>
<dbReference type="STRING" id="391625.PPSIR1_32577"/>
<name>A6G5Q1_9BACT</name>
<feature type="region of interest" description="Disordered" evidence="1">
    <location>
        <begin position="701"/>
        <end position="727"/>
    </location>
</feature>
<evidence type="ECO:0000256" key="1">
    <source>
        <dbReference type="SAM" id="MobiDB-lite"/>
    </source>
</evidence>
<feature type="compositionally biased region" description="Basic and acidic residues" evidence="1">
    <location>
        <begin position="707"/>
        <end position="727"/>
    </location>
</feature>
<keyword evidence="4" id="KW-1185">Reference proteome</keyword>
<comment type="caution">
    <text evidence="3">The sequence shown here is derived from an EMBL/GenBank/DDBJ whole genome shotgun (WGS) entry which is preliminary data.</text>
</comment>
<dbReference type="AlphaFoldDB" id="A6G5Q1"/>
<dbReference type="PROSITE" id="PS51257">
    <property type="entry name" value="PROKAR_LIPOPROTEIN"/>
    <property type="match status" value="1"/>
</dbReference>
<dbReference type="Gene3D" id="1.25.40.10">
    <property type="entry name" value="Tetratricopeptide repeat domain"/>
    <property type="match status" value="1"/>
</dbReference>